<protein>
    <submittedName>
        <fullName evidence="3">IS3 family transposase</fullName>
    </submittedName>
</protein>
<dbReference type="PANTHER" id="PTHR46889:SF4">
    <property type="entry name" value="TRANSPOSASE INSO FOR INSERTION SEQUENCE ELEMENT IS911B-RELATED"/>
    <property type="match status" value="1"/>
</dbReference>
<dbReference type="PANTHER" id="PTHR46889">
    <property type="entry name" value="TRANSPOSASE INSF FOR INSERTION SEQUENCE IS3B-RELATED"/>
    <property type="match status" value="1"/>
</dbReference>
<dbReference type="Pfam" id="PF00665">
    <property type="entry name" value="rve"/>
    <property type="match status" value="1"/>
</dbReference>
<comment type="caution">
    <text evidence="3">The sequence shown here is derived from an EMBL/GenBank/DDBJ whole genome shotgun (WGS) entry which is preliminary data.</text>
</comment>
<keyword evidence="4" id="KW-1185">Reference proteome</keyword>
<dbReference type="InterPro" id="IPR048020">
    <property type="entry name" value="Transpos_IS3"/>
</dbReference>
<proteinExistence type="predicted"/>
<dbReference type="SUPFAM" id="SSF53098">
    <property type="entry name" value="Ribonuclease H-like"/>
    <property type="match status" value="1"/>
</dbReference>
<dbReference type="Gene3D" id="3.30.420.10">
    <property type="entry name" value="Ribonuclease H-like superfamily/Ribonuclease H"/>
    <property type="match status" value="1"/>
</dbReference>
<dbReference type="EMBL" id="JBHSPC010000008">
    <property type="protein sequence ID" value="MFC5669008.1"/>
    <property type="molecule type" value="Genomic_DNA"/>
</dbReference>
<dbReference type="RefSeq" id="WP_381204661.1">
    <property type="nucleotide sequence ID" value="NZ_JBHSPC010000008.1"/>
</dbReference>
<dbReference type="PROSITE" id="PS50994">
    <property type="entry name" value="INTEGRASE"/>
    <property type="match status" value="1"/>
</dbReference>
<feature type="domain" description="Integrase catalytic" evidence="2">
    <location>
        <begin position="132"/>
        <end position="296"/>
    </location>
</feature>
<evidence type="ECO:0000256" key="1">
    <source>
        <dbReference type="ARBA" id="ARBA00002286"/>
    </source>
</evidence>
<dbReference type="InterPro" id="IPR001584">
    <property type="entry name" value="Integrase_cat-core"/>
</dbReference>
<dbReference type="InterPro" id="IPR012337">
    <property type="entry name" value="RNaseH-like_sf"/>
</dbReference>
<name>A0ABW0XGY3_9ACTN</name>
<sequence length="316" mass="35321">MRALIDEHPHLGVEPVLRELHIPSSTSYRRRQAGTEPCERCCQDTELTGQIRQIRQIHTDSGGIHGSPRVHAVLKRGGVRVGRWRCPRLRGSIERPMRQAGLAGISPRRGMGFTRRDPNADLAPDLVQRDFTAPAPNRLRLTDLTMISTGEGPLWLSAIRDAFSRRVVAWETSARADADLVLTTLEYALASREVGPGRLIHHADHGCQYTSVKLTTRLVRAGIQTSMGAVGDSFDNALAENLWMLVKTECLRGRVFATRAEVNLALFEYLDGFYTPRRIQKRLGYLSPIEFEEKHYAGQATAEPVNLKPHHPALIS</sequence>
<reference evidence="4" key="1">
    <citation type="journal article" date="2019" name="Int. J. Syst. Evol. Microbiol.">
        <title>The Global Catalogue of Microorganisms (GCM) 10K type strain sequencing project: providing services to taxonomists for standard genome sequencing and annotation.</title>
        <authorList>
            <consortium name="The Broad Institute Genomics Platform"/>
            <consortium name="The Broad Institute Genome Sequencing Center for Infectious Disease"/>
            <person name="Wu L."/>
            <person name="Ma J."/>
        </authorList>
    </citation>
    <scope>NUCLEOTIDE SEQUENCE [LARGE SCALE GENOMIC DNA]</scope>
    <source>
        <strain evidence="4">JCM 13852</strain>
    </source>
</reference>
<accession>A0ABW0XGY3</accession>
<dbReference type="InterPro" id="IPR025948">
    <property type="entry name" value="HTH-like_dom"/>
</dbReference>
<dbReference type="InterPro" id="IPR036397">
    <property type="entry name" value="RNaseH_sf"/>
</dbReference>
<dbReference type="Proteomes" id="UP001596183">
    <property type="component" value="Unassembled WGS sequence"/>
</dbReference>
<evidence type="ECO:0000313" key="3">
    <source>
        <dbReference type="EMBL" id="MFC5669008.1"/>
    </source>
</evidence>
<organism evidence="3 4">
    <name type="scientific">Streptomyces incanus</name>
    <dbReference type="NCBI Taxonomy" id="887453"/>
    <lineage>
        <taxon>Bacteria</taxon>
        <taxon>Bacillati</taxon>
        <taxon>Actinomycetota</taxon>
        <taxon>Actinomycetes</taxon>
        <taxon>Kitasatosporales</taxon>
        <taxon>Streptomycetaceae</taxon>
        <taxon>Streptomyces</taxon>
    </lineage>
</organism>
<dbReference type="InterPro" id="IPR050900">
    <property type="entry name" value="Transposase_IS3/IS150/IS904"/>
</dbReference>
<dbReference type="NCBIfam" id="NF033516">
    <property type="entry name" value="transpos_IS3"/>
    <property type="match status" value="1"/>
</dbReference>
<comment type="function">
    <text evidence="1">Involved in the transposition of the insertion sequence.</text>
</comment>
<evidence type="ECO:0000259" key="2">
    <source>
        <dbReference type="PROSITE" id="PS50994"/>
    </source>
</evidence>
<dbReference type="Pfam" id="PF13333">
    <property type="entry name" value="rve_2"/>
    <property type="match status" value="1"/>
</dbReference>
<gene>
    <name evidence="3" type="ORF">ACFP2V_02410</name>
</gene>
<dbReference type="Pfam" id="PF13276">
    <property type="entry name" value="HTH_21"/>
    <property type="match status" value="1"/>
</dbReference>
<evidence type="ECO:0000313" key="4">
    <source>
        <dbReference type="Proteomes" id="UP001596183"/>
    </source>
</evidence>